<dbReference type="InterPro" id="IPR013022">
    <property type="entry name" value="Xyl_isomerase-like_TIM-brl"/>
</dbReference>
<evidence type="ECO:0000313" key="2">
    <source>
        <dbReference type="EMBL" id="MBC8542932.1"/>
    </source>
</evidence>
<dbReference type="PANTHER" id="PTHR12110">
    <property type="entry name" value="HYDROXYPYRUVATE ISOMERASE"/>
    <property type="match status" value="1"/>
</dbReference>
<keyword evidence="3" id="KW-1185">Reference proteome</keyword>
<organism evidence="2 3">
    <name type="scientific">Bianquea renquensis</name>
    <dbReference type="NCBI Taxonomy" id="2763661"/>
    <lineage>
        <taxon>Bacteria</taxon>
        <taxon>Bacillati</taxon>
        <taxon>Bacillota</taxon>
        <taxon>Clostridia</taxon>
        <taxon>Eubacteriales</taxon>
        <taxon>Bianqueaceae</taxon>
        <taxon>Bianquea</taxon>
    </lineage>
</organism>
<dbReference type="SUPFAM" id="SSF51658">
    <property type="entry name" value="Xylose isomerase-like"/>
    <property type="match status" value="1"/>
</dbReference>
<dbReference type="InterPro" id="IPR050312">
    <property type="entry name" value="IolE/XylAMocC-like"/>
</dbReference>
<sequence>MKKAINAWSVPGGISFETMFQQIAAAGFDGVELNLDADDSSSHSLTMATSAAQLVQIRELAKATGLTICSVSTSLYGSNPLGSRDPAMREKGKGIVRRQLELASALGADGILVVPGGLDQDTTLLQAHENAFNALSSLTSEIKASKLLVGLENVWNGFFMSPFDMVSFLDALDCPSIGAYFDVGNVAVHSEPDHWIEILGGRIVKVHVKDFLRSHGLYSGWFVNLLEGSIHWDKVMESLRTAGYDGYLTAELSAMPHSPTYLYQITSSALDILLQAA</sequence>
<dbReference type="EMBL" id="JACRSQ010000005">
    <property type="protein sequence ID" value="MBC8542932.1"/>
    <property type="molecule type" value="Genomic_DNA"/>
</dbReference>
<dbReference type="Gene3D" id="3.20.20.150">
    <property type="entry name" value="Divalent-metal-dependent TIM barrel enzymes"/>
    <property type="match status" value="1"/>
</dbReference>
<evidence type="ECO:0000313" key="3">
    <source>
        <dbReference type="Proteomes" id="UP000657006"/>
    </source>
</evidence>
<gene>
    <name evidence="2" type="ORF">H8730_05170</name>
</gene>
<name>A0A926DSG2_9FIRM</name>
<feature type="domain" description="Xylose isomerase-like TIM barrel" evidence="1">
    <location>
        <begin position="20"/>
        <end position="256"/>
    </location>
</feature>
<dbReference type="RefSeq" id="WP_177719685.1">
    <property type="nucleotide sequence ID" value="NZ_JACRSQ010000005.1"/>
</dbReference>
<dbReference type="InterPro" id="IPR036237">
    <property type="entry name" value="Xyl_isomerase-like_sf"/>
</dbReference>
<evidence type="ECO:0000259" key="1">
    <source>
        <dbReference type="Pfam" id="PF01261"/>
    </source>
</evidence>
<proteinExistence type="predicted"/>
<dbReference type="Pfam" id="PF01261">
    <property type="entry name" value="AP_endonuc_2"/>
    <property type="match status" value="1"/>
</dbReference>
<dbReference type="Proteomes" id="UP000657006">
    <property type="component" value="Unassembled WGS sequence"/>
</dbReference>
<protein>
    <submittedName>
        <fullName evidence="2">Sugar phosphate isomerase/epimerase</fullName>
    </submittedName>
</protein>
<dbReference type="AlphaFoldDB" id="A0A926DSG2"/>
<keyword evidence="2" id="KW-0413">Isomerase</keyword>
<accession>A0A926DSG2</accession>
<reference evidence="2" key="1">
    <citation type="submission" date="2020-08" db="EMBL/GenBank/DDBJ databases">
        <title>Genome public.</title>
        <authorList>
            <person name="Liu C."/>
            <person name="Sun Q."/>
        </authorList>
    </citation>
    <scope>NUCLEOTIDE SEQUENCE</scope>
    <source>
        <strain evidence="2">NSJ-32</strain>
    </source>
</reference>
<dbReference type="GO" id="GO:0016853">
    <property type="term" value="F:isomerase activity"/>
    <property type="evidence" value="ECO:0007669"/>
    <property type="project" value="UniProtKB-KW"/>
</dbReference>
<comment type="caution">
    <text evidence="2">The sequence shown here is derived from an EMBL/GenBank/DDBJ whole genome shotgun (WGS) entry which is preliminary data.</text>
</comment>
<dbReference type="PANTHER" id="PTHR12110:SF53">
    <property type="entry name" value="BLR5974 PROTEIN"/>
    <property type="match status" value="1"/>
</dbReference>